<reference evidence="1 2" key="1">
    <citation type="submission" date="2023-03" db="EMBL/GenBank/DDBJ databases">
        <title>Strain YYF002 represents a novel species in the genus Winogradskyella isolated from seawater.</title>
        <authorList>
            <person name="Fu Z.-Y."/>
        </authorList>
    </citation>
    <scope>NUCLEOTIDE SEQUENCE [LARGE SCALE GENOMIC DNA]</scope>
    <source>
        <strain evidence="1 2">YYF002</strain>
    </source>
</reference>
<keyword evidence="2" id="KW-1185">Reference proteome</keyword>
<comment type="caution">
    <text evidence="1">The sequence shown here is derived from an EMBL/GenBank/DDBJ whole genome shotgun (WGS) entry which is preliminary data.</text>
</comment>
<name>A0ABT6G492_9FLAO</name>
<sequence length="551" mass="64387">MKYTSLTDLLDLSLDEISELNTNSIIRLQKQLKAKAMLEDNNNIGEVAKIIDDLKNDSLRDCYIFVEKHTWLKHLISGNFEQIKLKEITVDESSIQDLETLKYFLNDYLKENLVIFLGNAIKKGKYEQIHKTLQHNYLFTEAINQLVINLFKARLNYACTYIQNDKLKEKQFPIAFISNRVFILSLNTYPDAFNEEVLELNSELVDTYNRLRKNVTNESFKFCSRVMVAFAHLDTSNAFLKDNLESNAEIAREYAYSSHRSEKSDSGLSGWNMVLIVFVVIRLIFWIGKGISNDSKPDYNPINFDNFNYKAPNTSDEQLIRLDSVIKEMQKGNADNEDLKKVLSGEYNSSNSTSYNDDKYKLSNHIRFLYMMKNKVLRKDSSDLAPTELEAFSNPYPKTFNLLPYFNIKDSDNTTFLENKSNEDLIVFRLTQGIDQSIYIPRNQSTYINLKPKDCLAFYTGKDFVETSLSHFNRNTDFSYLYKIDSLLTKNSEITVLPFEDKVYESRRPQKSKVKIRTRRIDKIEPKDIELISINIDALYAKYYKKKYRSY</sequence>
<dbReference type="RefSeq" id="WP_278006299.1">
    <property type="nucleotide sequence ID" value="NZ_JARSBN010000008.1"/>
</dbReference>
<gene>
    <name evidence="1" type="ORF">P7122_13325</name>
</gene>
<accession>A0ABT6G492</accession>
<dbReference type="Proteomes" id="UP001529085">
    <property type="component" value="Unassembled WGS sequence"/>
</dbReference>
<proteinExistence type="predicted"/>
<protein>
    <submittedName>
        <fullName evidence="1">Uncharacterized protein</fullName>
    </submittedName>
</protein>
<organism evidence="1 2">
    <name type="scientific">Winogradskyella marincola</name>
    <dbReference type="NCBI Taxonomy" id="3037795"/>
    <lineage>
        <taxon>Bacteria</taxon>
        <taxon>Pseudomonadati</taxon>
        <taxon>Bacteroidota</taxon>
        <taxon>Flavobacteriia</taxon>
        <taxon>Flavobacteriales</taxon>
        <taxon>Flavobacteriaceae</taxon>
        <taxon>Winogradskyella</taxon>
    </lineage>
</organism>
<evidence type="ECO:0000313" key="2">
    <source>
        <dbReference type="Proteomes" id="UP001529085"/>
    </source>
</evidence>
<dbReference type="EMBL" id="JARSBN010000008">
    <property type="protein sequence ID" value="MDG4716861.1"/>
    <property type="molecule type" value="Genomic_DNA"/>
</dbReference>
<evidence type="ECO:0000313" key="1">
    <source>
        <dbReference type="EMBL" id="MDG4716861.1"/>
    </source>
</evidence>